<evidence type="ECO:0000313" key="1">
    <source>
        <dbReference type="EMBL" id="NNG39414.1"/>
    </source>
</evidence>
<dbReference type="AlphaFoldDB" id="A0A849AEY2"/>
<dbReference type="GO" id="GO:0043720">
    <property type="term" value="F:3-keto-5-aminohexanoate cleavage activity"/>
    <property type="evidence" value="ECO:0007669"/>
    <property type="project" value="InterPro"/>
</dbReference>
<comment type="caution">
    <text evidence="1">The sequence shown here is derived from an EMBL/GenBank/DDBJ whole genome shotgun (WGS) entry which is preliminary data.</text>
</comment>
<organism evidence="1 2">
    <name type="scientific">Flexivirga aerilata</name>
    <dbReference type="NCBI Taxonomy" id="1656889"/>
    <lineage>
        <taxon>Bacteria</taxon>
        <taxon>Bacillati</taxon>
        <taxon>Actinomycetota</taxon>
        <taxon>Actinomycetes</taxon>
        <taxon>Micrococcales</taxon>
        <taxon>Dermacoccaceae</taxon>
        <taxon>Flexivirga</taxon>
    </lineage>
</organism>
<dbReference type="SUPFAM" id="SSF51395">
    <property type="entry name" value="FMN-linked oxidoreductases"/>
    <property type="match status" value="1"/>
</dbReference>
<dbReference type="RefSeq" id="WP_171154143.1">
    <property type="nucleotide sequence ID" value="NZ_JABENB010000001.1"/>
</dbReference>
<evidence type="ECO:0008006" key="3">
    <source>
        <dbReference type="Google" id="ProtNLM"/>
    </source>
</evidence>
<dbReference type="Proteomes" id="UP000557772">
    <property type="component" value="Unassembled WGS sequence"/>
</dbReference>
<gene>
    <name evidence="1" type="ORF">HJ588_09005</name>
</gene>
<dbReference type="PANTHER" id="PTHR37418:SF1">
    <property type="entry name" value="3-KETO-5-AMINOHEXANOATE CLEAVAGE PROTEIN"/>
    <property type="match status" value="1"/>
</dbReference>
<name>A0A849AEY2_9MICO</name>
<evidence type="ECO:0000313" key="2">
    <source>
        <dbReference type="Proteomes" id="UP000557772"/>
    </source>
</evidence>
<dbReference type="InterPro" id="IPR008567">
    <property type="entry name" value="BKACE"/>
</dbReference>
<protein>
    <recommendedName>
        <fullName evidence="3">3-keto-5-aminohexanoate cleavage protein</fullName>
    </recommendedName>
</protein>
<dbReference type="Gene3D" id="3.20.20.70">
    <property type="entry name" value="Aldolase class I"/>
    <property type="match status" value="1"/>
</dbReference>
<keyword evidence="2" id="KW-1185">Reference proteome</keyword>
<dbReference type="EMBL" id="JABENB010000001">
    <property type="protein sequence ID" value="NNG39414.1"/>
    <property type="molecule type" value="Genomic_DNA"/>
</dbReference>
<dbReference type="InterPro" id="IPR013785">
    <property type="entry name" value="Aldolase_TIM"/>
</dbReference>
<dbReference type="Pfam" id="PF05853">
    <property type="entry name" value="BKACE"/>
    <property type="match status" value="1"/>
</dbReference>
<proteinExistence type="predicted"/>
<sequence length="243" mass="25984">MDLQVCVNGARSVSEHPRLSSDASEVAEEAAAAVDAGAGSVHLHPKDADGTDTLDEDCVAHWVREVRRRCPGVPVGVTTGAWIAPDVDRRVAAIAAWSTMPDFASVNWHEQGAEAVAAVLLEHGVGIEAGIWHLDGLRAWQRSALRSQCLRVLIELPDIGDVDAVRQHAESLVTGVRRVAPGSSILLHGEERSTWPAIDLAVEAELPTRIGLEDTLTLPDGTPASGNAQLVEEVVRCFGRRAR</sequence>
<reference evidence="1 2" key="1">
    <citation type="submission" date="2020-05" db="EMBL/GenBank/DDBJ databases">
        <title>Flexivirga sp. ID2601S isolated from air conditioner.</title>
        <authorList>
            <person name="Kim D.H."/>
        </authorList>
    </citation>
    <scope>NUCLEOTIDE SEQUENCE [LARGE SCALE GENOMIC DNA]</scope>
    <source>
        <strain evidence="1 2">ID2601S</strain>
    </source>
</reference>
<accession>A0A849AEY2</accession>
<dbReference type="PANTHER" id="PTHR37418">
    <property type="entry name" value="3-KETO-5-AMINOHEXANOATE CLEAVAGE ENZYME-RELATED"/>
    <property type="match status" value="1"/>
</dbReference>